<dbReference type="Gene3D" id="3.40.630.30">
    <property type="match status" value="1"/>
</dbReference>
<dbReference type="EMBL" id="OBQK01000001">
    <property type="protein sequence ID" value="SOC52743.1"/>
    <property type="molecule type" value="Genomic_DNA"/>
</dbReference>
<gene>
    <name evidence="4" type="ORF">SAMN05421879_101801</name>
</gene>
<dbReference type="GO" id="GO:0005840">
    <property type="term" value="C:ribosome"/>
    <property type="evidence" value="ECO:0007669"/>
    <property type="project" value="UniProtKB-KW"/>
</dbReference>
<evidence type="ECO:0000256" key="1">
    <source>
        <dbReference type="ARBA" id="ARBA00022679"/>
    </source>
</evidence>
<accession>A0A285VFN2</accession>
<organism evidence="4 5">
    <name type="scientific">Ornithinimicrobium cerasi</name>
    <dbReference type="NCBI Taxonomy" id="2248773"/>
    <lineage>
        <taxon>Bacteria</taxon>
        <taxon>Bacillati</taxon>
        <taxon>Actinomycetota</taxon>
        <taxon>Actinomycetes</taxon>
        <taxon>Micrococcales</taxon>
        <taxon>Ornithinimicrobiaceae</taxon>
        <taxon>Ornithinimicrobium</taxon>
    </lineage>
</organism>
<dbReference type="Pfam" id="PF13508">
    <property type="entry name" value="Acetyltransf_7"/>
    <property type="match status" value="1"/>
</dbReference>
<keyword evidence="1" id="KW-0808">Transferase</keyword>
<evidence type="ECO:0000313" key="4">
    <source>
        <dbReference type="EMBL" id="SOC52743.1"/>
    </source>
</evidence>
<keyword evidence="4" id="KW-0687">Ribonucleoprotein</keyword>
<dbReference type="Proteomes" id="UP000219688">
    <property type="component" value="Unassembled WGS sequence"/>
</dbReference>
<dbReference type="AlphaFoldDB" id="A0A285VFN2"/>
<keyword evidence="2" id="KW-0012">Acyltransferase</keyword>
<dbReference type="STRING" id="1122622.GCA_000421185_03195"/>
<proteinExistence type="predicted"/>
<evidence type="ECO:0000256" key="2">
    <source>
        <dbReference type="ARBA" id="ARBA00023315"/>
    </source>
</evidence>
<protein>
    <submittedName>
        <fullName evidence="4">Ribosomal protein S18 acetylase RimI</fullName>
    </submittedName>
</protein>
<feature type="domain" description="N-acetyltransferase" evidence="3">
    <location>
        <begin position="10"/>
        <end position="174"/>
    </location>
</feature>
<name>A0A285VFN2_9MICO</name>
<dbReference type="PROSITE" id="PS51186">
    <property type="entry name" value="GNAT"/>
    <property type="match status" value="1"/>
</dbReference>
<dbReference type="InterPro" id="IPR000182">
    <property type="entry name" value="GNAT_dom"/>
</dbReference>
<dbReference type="InterPro" id="IPR016181">
    <property type="entry name" value="Acyl_CoA_acyltransferase"/>
</dbReference>
<keyword evidence="5" id="KW-1185">Reference proteome</keyword>
<dbReference type="GO" id="GO:0016747">
    <property type="term" value="F:acyltransferase activity, transferring groups other than amino-acyl groups"/>
    <property type="evidence" value="ECO:0007669"/>
    <property type="project" value="InterPro"/>
</dbReference>
<dbReference type="CDD" id="cd04301">
    <property type="entry name" value="NAT_SF"/>
    <property type="match status" value="1"/>
</dbReference>
<evidence type="ECO:0000259" key="3">
    <source>
        <dbReference type="PROSITE" id="PS51186"/>
    </source>
</evidence>
<sequence length="174" mass="19362">MSEDPGGAAYLVREPGAADVEAFAELHVRIWRETYRGIMDDRVVDGLAVETFRPRWYAIARAYEHGTVVDDGRAVRVALREDEAVGFAMVGPARDDDAPAPQQVWSLNVAPEHQGSGVAQQLLDEVLPDGPAYLWVAQGNDRAIRFYERNGFTLDGTQAEDQHDGVVELRMVRR</sequence>
<dbReference type="InterPro" id="IPR050680">
    <property type="entry name" value="YpeA/RimI_acetyltransf"/>
</dbReference>
<dbReference type="PANTHER" id="PTHR43420">
    <property type="entry name" value="ACETYLTRANSFERASE"/>
    <property type="match status" value="1"/>
</dbReference>
<dbReference type="RefSeq" id="WP_097186928.1">
    <property type="nucleotide sequence ID" value="NZ_OBQK01000001.1"/>
</dbReference>
<dbReference type="SUPFAM" id="SSF55729">
    <property type="entry name" value="Acyl-CoA N-acyltransferases (Nat)"/>
    <property type="match status" value="1"/>
</dbReference>
<keyword evidence="4" id="KW-0689">Ribosomal protein</keyword>
<reference evidence="5" key="1">
    <citation type="submission" date="2017-08" db="EMBL/GenBank/DDBJ databases">
        <authorList>
            <person name="Varghese N."/>
            <person name="Submissions S."/>
        </authorList>
    </citation>
    <scope>NUCLEOTIDE SEQUENCE [LARGE SCALE GENOMIC DNA]</scope>
    <source>
        <strain evidence="5">USBA17B2</strain>
    </source>
</reference>
<evidence type="ECO:0000313" key="5">
    <source>
        <dbReference type="Proteomes" id="UP000219688"/>
    </source>
</evidence>